<feature type="compositionally biased region" description="Basic residues" evidence="1">
    <location>
        <begin position="200"/>
        <end position="225"/>
    </location>
</feature>
<sequence>MPSSGIVAIDPSNNDTAVIDASTLSAAPEECPSEQHETAEELSQEDEDDQPAVSPMPPHKKAPMVTPRTDRKVTTSPSAGGGSSGNAPHSSHTPESSKGKSKKKVAVATPVAADESTPKKSKKSSKAKSVPMKTMKHFFGKAGTAKAKKGNAKSSAANSQKKKDDKQSKKVVDTSLAEPSADSTGEDESKAKAENVSTTKKGKAKTKAKPKQLPKNPPAKKKAKATPKSLSVDIISLEDMDDSPMDALAIVSRNMSSGVESSEGKVEDISESDDDATVAMDDVAVESDSAAPVEKDNFLSESPVCEVKCTEEVMCDVESDKGTSTEEKDEESPKGQPAKRDPNAPKKPKSALNMYQIAKRNEFKAANPDTKAGEIVSVVDIDDDLSCNFYALTPFDSF</sequence>
<accession>A0AAD8XY84</accession>
<evidence type="ECO:0000313" key="3">
    <source>
        <dbReference type="Proteomes" id="UP001224775"/>
    </source>
</evidence>
<dbReference type="Proteomes" id="UP001224775">
    <property type="component" value="Unassembled WGS sequence"/>
</dbReference>
<evidence type="ECO:0000313" key="2">
    <source>
        <dbReference type="EMBL" id="KAK1735496.1"/>
    </source>
</evidence>
<evidence type="ECO:0000256" key="1">
    <source>
        <dbReference type="SAM" id="MobiDB-lite"/>
    </source>
</evidence>
<organism evidence="2 3">
    <name type="scientific">Skeletonema marinoi</name>
    <dbReference type="NCBI Taxonomy" id="267567"/>
    <lineage>
        <taxon>Eukaryota</taxon>
        <taxon>Sar</taxon>
        <taxon>Stramenopiles</taxon>
        <taxon>Ochrophyta</taxon>
        <taxon>Bacillariophyta</taxon>
        <taxon>Coscinodiscophyceae</taxon>
        <taxon>Thalassiosirophycidae</taxon>
        <taxon>Thalassiosirales</taxon>
        <taxon>Skeletonemataceae</taxon>
        <taxon>Skeletonema</taxon>
        <taxon>Skeletonema marinoi-dohrnii complex</taxon>
    </lineage>
</organism>
<gene>
    <name evidence="2" type="ORF">QTG54_013659</name>
</gene>
<name>A0AAD8XY84_9STRA</name>
<dbReference type="EMBL" id="JATAAI010000033">
    <property type="protein sequence ID" value="KAK1735496.1"/>
    <property type="molecule type" value="Genomic_DNA"/>
</dbReference>
<comment type="caution">
    <text evidence="2">The sequence shown here is derived from an EMBL/GenBank/DDBJ whole genome shotgun (WGS) entry which is preliminary data.</text>
</comment>
<keyword evidence="3" id="KW-1185">Reference proteome</keyword>
<feature type="region of interest" description="Disordered" evidence="1">
    <location>
        <begin position="255"/>
        <end position="275"/>
    </location>
</feature>
<reference evidence="2" key="1">
    <citation type="submission" date="2023-06" db="EMBL/GenBank/DDBJ databases">
        <title>Survivors Of The Sea: Transcriptome response of Skeletonema marinoi to long-term dormancy.</title>
        <authorList>
            <person name="Pinder M.I.M."/>
            <person name="Kourtchenko O."/>
            <person name="Robertson E.K."/>
            <person name="Larsson T."/>
            <person name="Maumus F."/>
            <person name="Osuna-Cruz C.M."/>
            <person name="Vancaester E."/>
            <person name="Stenow R."/>
            <person name="Vandepoele K."/>
            <person name="Ploug H."/>
            <person name="Bruchert V."/>
            <person name="Godhe A."/>
            <person name="Topel M."/>
        </authorList>
    </citation>
    <scope>NUCLEOTIDE SEQUENCE</scope>
    <source>
        <strain evidence="2">R05AC</strain>
    </source>
</reference>
<proteinExistence type="predicted"/>
<feature type="region of interest" description="Disordered" evidence="1">
    <location>
        <begin position="1"/>
        <end position="231"/>
    </location>
</feature>
<feature type="compositionally biased region" description="Acidic residues" evidence="1">
    <location>
        <begin position="40"/>
        <end position="50"/>
    </location>
</feature>
<dbReference type="SUPFAM" id="SSF47095">
    <property type="entry name" value="HMG-box"/>
    <property type="match status" value="1"/>
</dbReference>
<feature type="compositionally biased region" description="Basic and acidic residues" evidence="1">
    <location>
        <begin position="161"/>
        <end position="172"/>
    </location>
</feature>
<dbReference type="AlphaFoldDB" id="A0AAD8XY84"/>
<protein>
    <submittedName>
        <fullName evidence="2">Uncharacterized protein</fullName>
    </submittedName>
</protein>
<feature type="region of interest" description="Disordered" evidence="1">
    <location>
        <begin position="316"/>
        <end position="352"/>
    </location>
</feature>
<dbReference type="Gene3D" id="1.10.30.10">
    <property type="entry name" value="High mobility group box domain"/>
    <property type="match status" value="1"/>
</dbReference>
<dbReference type="InterPro" id="IPR036910">
    <property type="entry name" value="HMG_box_dom_sf"/>
</dbReference>